<evidence type="ECO:0000259" key="1">
    <source>
        <dbReference type="PROSITE" id="PS50172"/>
    </source>
</evidence>
<dbReference type="AlphaFoldDB" id="A0A8K0GKG7"/>
<organism evidence="2 3">
    <name type="scientific">Rhamnella rubrinervis</name>
    <dbReference type="NCBI Taxonomy" id="2594499"/>
    <lineage>
        <taxon>Eukaryota</taxon>
        <taxon>Viridiplantae</taxon>
        <taxon>Streptophyta</taxon>
        <taxon>Embryophyta</taxon>
        <taxon>Tracheophyta</taxon>
        <taxon>Spermatophyta</taxon>
        <taxon>Magnoliopsida</taxon>
        <taxon>eudicotyledons</taxon>
        <taxon>Gunneridae</taxon>
        <taxon>Pentapetalae</taxon>
        <taxon>rosids</taxon>
        <taxon>fabids</taxon>
        <taxon>Rosales</taxon>
        <taxon>Rhamnaceae</taxon>
        <taxon>rhamnoid group</taxon>
        <taxon>Rhamneae</taxon>
        <taxon>Rhamnella</taxon>
    </lineage>
</organism>
<dbReference type="PROSITE" id="PS50172">
    <property type="entry name" value="BRCT"/>
    <property type="match status" value="1"/>
</dbReference>
<dbReference type="EMBL" id="VOIH02000012">
    <property type="protein sequence ID" value="KAF3432552.1"/>
    <property type="molecule type" value="Genomic_DNA"/>
</dbReference>
<gene>
    <name evidence="2" type="ORF">FNV43_RR27292</name>
</gene>
<name>A0A8K0GKG7_9ROSA</name>
<feature type="domain" description="BRCT" evidence="1">
    <location>
        <begin position="1"/>
        <end position="88"/>
    </location>
</feature>
<evidence type="ECO:0000313" key="2">
    <source>
        <dbReference type="EMBL" id="KAF3432552.1"/>
    </source>
</evidence>
<accession>A0A8K0GKG7</accession>
<dbReference type="Proteomes" id="UP000796880">
    <property type="component" value="Unassembled WGS sequence"/>
</dbReference>
<comment type="caution">
    <text evidence="2">The sequence shown here is derived from an EMBL/GenBank/DDBJ whole genome shotgun (WGS) entry which is preliminary data.</text>
</comment>
<keyword evidence="3" id="KW-1185">Reference proteome</keyword>
<sequence length="172" mass="18856">MIASPTNKKRARSSISPIPDVLGGKVLEDLLMFMKKLAYSILDKEDKNKKLNVKVDITNKEALKVVEPNFIVAQLDEVNLETIYPVVMAKVSGTSSLKATTEAQLGEANAPHKVATETDLLANIGIEGKTMRTETSTTSLEMEGEKQMKDNRVALTAYGGRLAFNLWAQAFL</sequence>
<reference evidence="2" key="1">
    <citation type="submission" date="2020-03" db="EMBL/GenBank/DDBJ databases">
        <title>A high-quality chromosome-level genome assembly of a woody plant with both climbing and erect habits, Rhamnella rubrinervis.</title>
        <authorList>
            <person name="Lu Z."/>
            <person name="Yang Y."/>
            <person name="Zhu X."/>
            <person name="Sun Y."/>
        </authorList>
    </citation>
    <scope>NUCLEOTIDE SEQUENCE</scope>
    <source>
        <strain evidence="2">BYM</strain>
        <tissue evidence="2">Leaf</tissue>
    </source>
</reference>
<proteinExistence type="predicted"/>
<protein>
    <recommendedName>
        <fullName evidence="1">BRCT domain-containing protein</fullName>
    </recommendedName>
</protein>
<dbReference type="InterPro" id="IPR001357">
    <property type="entry name" value="BRCT_dom"/>
</dbReference>
<evidence type="ECO:0000313" key="3">
    <source>
        <dbReference type="Proteomes" id="UP000796880"/>
    </source>
</evidence>